<reference evidence="19" key="1">
    <citation type="journal article" date="2021" name="PeerJ">
        <title>Extensive microbial diversity within the chicken gut microbiome revealed by metagenomics and culture.</title>
        <authorList>
            <person name="Gilroy R."/>
            <person name="Ravi A."/>
            <person name="Getino M."/>
            <person name="Pursley I."/>
            <person name="Horton D.L."/>
            <person name="Alikhan N.F."/>
            <person name="Baker D."/>
            <person name="Gharbi K."/>
            <person name="Hall N."/>
            <person name="Watson M."/>
            <person name="Adriaenssens E.M."/>
            <person name="Foster-Nyarko E."/>
            <person name="Jarju S."/>
            <person name="Secka A."/>
            <person name="Antonio M."/>
            <person name="Oren A."/>
            <person name="Chaudhuri R.R."/>
            <person name="La Ragione R."/>
            <person name="Hildebrand F."/>
            <person name="Pallen M.J."/>
        </authorList>
    </citation>
    <scope>NUCLEOTIDE SEQUENCE</scope>
    <source>
        <strain evidence="19">CHK171-7178</strain>
    </source>
</reference>
<dbReference type="GO" id="GO:0005886">
    <property type="term" value="C:plasma membrane"/>
    <property type="evidence" value="ECO:0007669"/>
    <property type="project" value="UniProtKB-SubCell"/>
</dbReference>
<organism evidence="19 20">
    <name type="scientific">Sporosarcina psychrophila</name>
    <name type="common">Bacillus psychrophilus</name>
    <dbReference type="NCBI Taxonomy" id="1476"/>
    <lineage>
        <taxon>Bacteria</taxon>
        <taxon>Bacillati</taxon>
        <taxon>Bacillota</taxon>
        <taxon>Bacilli</taxon>
        <taxon>Bacillales</taxon>
        <taxon>Caryophanaceae</taxon>
        <taxon>Sporosarcina</taxon>
    </lineage>
</organism>
<dbReference type="PANTHER" id="PTHR32282:SF11">
    <property type="entry name" value="PENICILLIN-BINDING PROTEIN 1B"/>
    <property type="match status" value="1"/>
</dbReference>
<dbReference type="GO" id="GO:0008955">
    <property type="term" value="F:peptidoglycan glycosyltransferase activity"/>
    <property type="evidence" value="ECO:0007669"/>
    <property type="project" value="UniProtKB-EC"/>
</dbReference>
<evidence type="ECO:0000256" key="2">
    <source>
        <dbReference type="ARBA" id="ARBA00007090"/>
    </source>
</evidence>
<evidence type="ECO:0000259" key="18">
    <source>
        <dbReference type="Pfam" id="PF00912"/>
    </source>
</evidence>
<dbReference type="SUPFAM" id="SSF53955">
    <property type="entry name" value="Lysozyme-like"/>
    <property type="match status" value="1"/>
</dbReference>
<sequence>MTRTGRDRMRRTVYVKKKKRRTTLRRLLLLIVTMMMAALTVFLSLRLYAQITGAPSLSVPKASVFLDKNGKQIGDRFSVERRYWVSLDEMSPFLIDAVVATEDKNFYNHNGFDYRRIAGALLKDVKSGRKVEGASTITQQYAKNLYLTFEKTWTRKINEALYAYRMEVFYEKDVILEGYMNTVYFGHGMYGVEAASKFYFGKSAKDLTLEESAVITAIAKGPSIYSPIENPEKSRERSLLVLSLMEAQGYITARQEERATNEQITLKNREWADTKRVAPYFLDEVWREAEKVLTAKGRYPAEGGWTIRTTLDPLHQQTAEEMIDKWMPDSGLQVGFMSIEAGTGAITSLVGGVNYTDSPFNRATQAKRQPGSAMKPILYAAALEDGFSPLTFLSTEKTIFTYDDGRSTYEPNNVNGKFAGHPISLAQALAISDNIYAVKTLEDIGYKKFSKMAERLGVDGKFPESPATALGTSLVTLSDMTNAYNRIASGGIETVPTTILSITDAEGKTIYEHPKMSKKRVMSEQDAFVLTHLMTGMFDPVFNDYSSATGLSMRQKQTRPYAAKSGTTISDQYLIGYTPSLTAGIWTGFDVGEQLTETTDKAASKKIWIDFMETVHRGKPAEPFIPPTGVNGVIIDVDTGGIAVNGCDKQRLVYVKEKDMPQKLCTDKTLREQRSSGEGDGKKFELFPFSFFE</sequence>
<proteinExistence type="inferred from homology"/>
<dbReference type="PANTHER" id="PTHR32282">
    <property type="entry name" value="BINDING PROTEIN TRANSPEPTIDASE, PUTATIVE-RELATED"/>
    <property type="match status" value="1"/>
</dbReference>
<keyword evidence="10" id="KW-0133">Cell shape</keyword>
<dbReference type="EMBL" id="DYWT01000245">
    <property type="protein sequence ID" value="HJF33181.1"/>
    <property type="molecule type" value="Genomic_DNA"/>
</dbReference>
<dbReference type="GO" id="GO:0009252">
    <property type="term" value="P:peptidoglycan biosynthetic process"/>
    <property type="evidence" value="ECO:0007669"/>
    <property type="project" value="UniProtKB-KW"/>
</dbReference>
<keyword evidence="9" id="KW-0378">Hydrolase</keyword>
<dbReference type="InterPro" id="IPR023346">
    <property type="entry name" value="Lysozyme-like_dom_sf"/>
</dbReference>
<evidence type="ECO:0000256" key="10">
    <source>
        <dbReference type="ARBA" id="ARBA00022960"/>
    </source>
</evidence>
<keyword evidence="13" id="KW-0511">Multifunctional enzyme</keyword>
<dbReference type="InterPro" id="IPR050396">
    <property type="entry name" value="Glycosyltr_51/Transpeptidase"/>
</dbReference>
<evidence type="ECO:0000256" key="6">
    <source>
        <dbReference type="ARBA" id="ARBA00022670"/>
    </source>
</evidence>
<comment type="caution">
    <text evidence="19">The sequence shown here is derived from an EMBL/GenBank/DDBJ whole genome shotgun (WGS) entry which is preliminary data.</text>
</comment>
<keyword evidence="14" id="KW-0961">Cell wall biogenesis/degradation</keyword>
<evidence type="ECO:0000313" key="20">
    <source>
        <dbReference type="Proteomes" id="UP000698173"/>
    </source>
</evidence>
<evidence type="ECO:0000256" key="5">
    <source>
        <dbReference type="ARBA" id="ARBA00022645"/>
    </source>
</evidence>
<keyword evidence="8" id="KW-0808">Transferase</keyword>
<dbReference type="SUPFAM" id="SSF56601">
    <property type="entry name" value="beta-lactamase/transpeptidase-like"/>
    <property type="match status" value="1"/>
</dbReference>
<evidence type="ECO:0000256" key="4">
    <source>
        <dbReference type="ARBA" id="ARBA00022475"/>
    </source>
</evidence>
<comment type="catalytic activity">
    <reaction evidence="15">
        <text>Preferential cleavage: (Ac)2-L-Lys-D-Ala-|-D-Ala. Also transpeptidation of peptidyl-alanyl moieties that are N-acyl substituents of D-alanine.</text>
        <dbReference type="EC" id="3.4.16.4"/>
    </reaction>
</comment>
<keyword evidence="7" id="KW-0328">Glycosyltransferase</keyword>
<comment type="subcellular location">
    <subcellularLocation>
        <location evidence="1">Cell membrane</location>
    </subcellularLocation>
</comment>
<keyword evidence="4" id="KW-1003">Cell membrane</keyword>
<protein>
    <submittedName>
        <fullName evidence="19">PBP1A family penicillin-binding protein</fullName>
    </submittedName>
</protein>
<gene>
    <name evidence="19" type="ORF">K8V56_15580</name>
</gene>
<evidence type="ECO:0000256" key="12">
    <source>
        <dbReference type="ARBA" id="ARBA00023136"/>
    </source>
</evidence>
<evidence type="ECO:0000313" key="19">
    <source>
        <dbReference type="EMBL" id="HJF33181.1"/>
    </source>
</evidence>
<evidence type="ECO:0000256" key="1">
    <source>
        <dbReference type="ARBA" id="ARBA00004236"/>
    </source>
</evidence>
<dbReference type="InterPro" id="IPR012338">
    <property type="entry name" value="Beta-lactam/transpept-like"/>
</dbReference>
<comment type="catalytic activity">
    <reaction evidence="16">
        <text>[GlcNAc-(1-&gt;4)-Mur2Ac(oyl-L-Ala-gamma-D-Glu-L-Lys-D-Ala-D-Ala)](n)-di-trans,octa-cis-undecaprenyl diphosphate + beta-D-GlcNAc-(1-&gt;4)-Mur2Ac(oyl-L-Ala-gamma-D-Glu-L-Lys-D-Ala-D-Ala)-di-trans,octa-cis-undecaprenyl diphosphate = [GlcNAc-(1-&gt;4)-Mur2Ac(oyl-L-Ala-gamma-D-Glu-L-Lys-D-Ala-D-Ala)](n+1)-di-trans,octa-cis-undecaprenyl diphosphate + di-trans,octa-cis-undecaprenyl diphosphate + H(+)</text>
        <dbReference type="Rhea" id="RHEA:23708"/>
        <dbReference type="Rhea" id="RHEA-COMP:9602"/>
        <dbReference type="Rhea" id="RHEA-COMP:9603"/>
        <dbReference type="ChEBI" id="CHEBI:15378"/>
        <dbReference type="ChEBI" id="CHEBI:58405"/>
        <dbReference type="ChEBI" id="CHEBI:60033"/>
        <dbReference type="ChEBI" id="CHEBI:78435"/>
        <dbReference type="EC" id="2.4.99.28"/>
    </reaction>
</comment>
<dbReference type="GO" id="GO:0009002">
    <property type="term" value="F:serine-type D-Ala-D-Ala carboxypeptidase activity"/>
    <property type="evidence" value="ECO:0007669"/>
    <property type="project" value="UniProtKB-EC"/>
</dbReference>
<evidence type="ECO:0000256" key="7">
    <source>
        <dbReference type="ARBA" id="ARBA00022676"/>
    </source>
</evidence>
<dbReference type="InterPro" id="IPR036950">
    <property type="entry name" value="PBP_transglycosylase"/>
</dbReference>
<name>A0A921G3X8_SPOPS</name>
<feature type="domain" description="Glycosyl transferase family 51" evidence="18">
    <location>
        <begin position="77"/>
        <end position="245"/>
    </location>
</feature>
<dbReference type="GO" id="GO:0071555">
    <property type="term" value="P:cell wall organization"/>
    <property type="evidence" value="ECO:0007669"/>
    <property type="project" value="UniProtKB-KW"/>
</dbReference>
<evidence type="ECO:0000256" key="16">
    <source>
        <dbReference type="ARBA" id="ARBA00049902"/>
    </source>
</evidence>
<dbReference type="InterPro" id="IPR001460">
    <property type="entry name" value="PCN-bd_Tpept"/>
</dbReference>
<dbReference type="GO" id="GO:0030288">
    <property type="term" value="C:outer membrane-bounded periplasmic space"/>
    <property type="evidence" value="ECO:0007669"/>
    <property type="project" value="TreeGrafter"/>
</dbReference>
<dbReference type="AlphaFoldDB" id="A0A921G3X8"/>
<evidence type="ECO:0000256" key="9">
    <source>
        <dbReference type="ARBA" id="ARBA00022801"/>
    </source>
</evidence>
<comment type="similarity">
    <text evidence="2">In the C-terminal section; belongs to the transpeptidase family.</text>
</comment>
<feature type="domain" description="Penicillin-binding protein transpeptidase" evidence="17">
    <location>
        <begin position="337"/>
        <end position="570"/>
    </location>
</feature>
<keyword evidence="6" id="KW-0645">Protease</keyword>
<evidence type="ECO:0000256" key="8">
    <source>
        <dbReference type="ARBA" id="ARBA00022679"/>
    </source>
</evidence>
<dbReference type="InterPro" id="IPR001264">
    <property type="entry name" value="Glyco_trans_51"/>
</dbReference>
<dbReference type="GO" id="GO:0008360">
    <property type="term" value="P:regulation of cell shape"/>
    <property type="evidence" value="ECO:0007669"/>
    <property type="project" value="UniProtKB-KW"/>
</dbReference>
<dbReference type="Gene3D" id="1.10.3810.10">
    <property type="entry name" value="Biosynthetic peptidoglycan transglycosylase-like"/>
    <property type="match status" value="1"/>
</dbReference>
<dbReference type="NCBIfam" id="TIGR02074">
    <property type="entry name" value="PBP_1a_fam"/>
    <property type="match status" value="1"/>
</dbReference>
<reference evidence="19" key="2">
    <citation type="submission" date="2021-09" db="EMBL/GenBank/DDBJ databases">
        <authorList>
            <person name="Gilroy R."/>
        </authorList>
    </citation>
    <scope>NUCLEOTIDE SEQUENCE</scope>
    <source>
        <strain evidence="19">CHK171-7178</strain>
    </source>
</reference>
<dbReference type="Pfam" id="PF00912">
    <property type="entry name" value="Transgly"/>
    <property type="match status" value="1"/>
</dbReference>
<evidence type="ECO:0000256" key="13">
    <source>
        <dbReference type="ARBA" id="ARBA00023268"/>
    </source>
</evidence>
<dbReference type="Gene3D" id="3.40.710.10">
    <property type="entry name" value="DD-peptidase/beta-lactamase superfamily"/>
    <property type="match status" value="1"/>
</dbReference>
<evidence type="ECO:0000256" key="11">
    <source>
        <dbReference type="ARBA" id="ARBA00022984"/>
    </source>
</evidence>
<evidence type="ECO:0000256" key="3">
    <source>
        <dbReference type="ARBA" id="ARBA00007739"/>
    </source>
</evidence>
<accession>A0A921G3X8</accession>
<keyword evidence="12" id="KW-0472">Membrane</keyword>
<dbReference type="GO" id="GO:0008658">
    <property type="term" value="F:penicillin binding"/>
    <property type="evidence" value="ECO:0007669"/>
    <property type="project" value="InterPro"/>
</dbReference>
<dbReference type="FunFam" id="1.10.3810.10:FF:000001">
    <property type="entry name" value="Penicillin-binding protein 1A"/>
    <property type="match status" value="1"/>
</dbReference>
<dbReference type="Proteomes" id="UP000698173">
    <property type="component" value="Unassembled WGS sequence"/>
</dbReference>
<keyword evidence="11" id="KW-0573">Peptidoglycan synthesis</keyword>
<dbReference type="GO" id="GO:0006508">
    <property type="term" value="P:proteolysis"/>
    <property type="evidence" value="ECO:0007669"/>
    <property type="project" value="UniProtKB-KW"/>
</dbReference>
<dbReference type="Pfam" id="PF00905">
    <property type="entry name" value="Transpeptidase"/>
    <property type="match status" value="1"/>
</dbReference>
<keyword evidence="5" id="KW-0121">Carboxypeptidase</keyword>
<evidence type="ECO:0000256" key="14">
    <source>
        <dbReference type="ARBA" id="ARBA00023316"/>
    </source>
</evidence>
<evidence type="ECO:0000259" key="17">
    <source>
        <dbReference type="Pfam" id="PF00905"/>
    </source>
</evidence>
<comment type="similarity">
    <text evidence="3">In the N-terminal section; belongs to the glycosyltransferase 51 family.</text>
</comment>
<evidence type="ECO:0000256" key="15">
    <source>
        <dbReference type="ARBA" id="ARBA00034000"/>
    </source>
</evidence>